<gene>
    <name evidence="3" type="ORF">Psi02_72400</name>
</gene>
<feature type="chain" id="PRO_5035229097" description="DUF4352 domain-containing protein" evidence="2">
    <location>
        <begin position="22"/>
        <end position="178"/>
    </location>
</feature>
<evidence type="ECO:0000256" key="2">
    <source>
        <dbReference type="SAM" id="SignalP"/>
    </source>
</evidence>
<dbReference type="EMBL" id="BOOQ01000056">
    <property type="protein sequence ID" value="GII50816.1"/>
    <property type="molecule type" value="Genomic_DNA"/>
</dbReference>
<keyword evidence="4" id="KW-1185">Reference proteome</keyword>
<reference evidence="3" key="1">
    <citation type="submission" date="2021-01" db="EMBL/GenBank/DDBJ databases">
        <title>Whole genome shotgun sequence of Planotetraspora silvatica NBRC 100141.</title>
        <authorList>
            <person name="Komaki H."/>
            <person name="Tamura T."/>
        </authorList>
    </citation>
    <scope>NUCLEOTIDE SEQUENCE</scope>
    <source>
        <strain evidence="3">NBRC 100141</strain>
    </source>
</reference>
<proteinExistence type="predicted"/>
<keyword evidence="2" id="KW-0732">Signal</keyword>
<dbReference type="AlphaFoldDB" id="A0A8J3UU77"/>
<dbReference type="PROSITE" id="PS51257">
    <property type="entry name" value="PROKAR_LIPOPROTEIN"/>
    <property type="match status" value="1"/>
</dbReference>
<sequence length="178" mass="18514">MQRTLLAVTAAASVLTACSSAAGEGTPPVQPPDALAAQAEPTPPAEQTATPQASAPYGVTYTDLVGAVLAKIDPASVEITTCRMYRETYGDIADPDTQFDVVMRVKNATQINGSMFVALQYQNTAGDAIMGGDASADHIAPGQTAKLKDWGQIEDPKDFPGNKIKCVIVDAYVSPPAS</sequence>
<evidence type="ECO:0008006" key="5">
    <source>
        <dbReference type="Google" id="ProtNLM"/>
    </source>
</evidence>
<accession>A0A8J3UU77</accession>
<evidence type="ECO:0000313" key="3">
    <source>
        <dbReference type="EMBL" id="GII50816.1"/>
    </source>
</evidence>
<protein>
    <recommendedName>
        <fullName evidence="5">DUF4352 domain-containing protein</fullName>
    </recommendedName>
</protein>
<dbReference type="RefSeq" id="WP_203980291.1">
    <property type="nucleotide sequence ID" value="NZ_BAAAKY010000052.1"/>
</dbReference>
<comment type="caution">
    <text evidence="3">The sequence shown here is derived from an EMBL/GenBank/DDBJ whole genome shotgun (WGS) entry which is preliminary data.</text>
</comment>
<feature type="compositionally biased region" description="Low complexity" evidence="1">
    <location>
        <begin position="36"/>
        <end position="54"/>
    </location>
</feature>
<feature type="signal peptide" evidence="2">
    <location>
        <begin position="1"/>
        <end position="21"/>
    </location>
</feature>
<feature type="region of interest" description="Disordered" evidence="1">
    <location>
        <begin position="21"/>
        <end position="54"/>
    </location>
</feature>
<evidence type="ECO:0000313" key="4">
    <source>
        <dbReference type="Proteomes" id="UP000644610"/>
    </source>
</evidence>
<dbReference type="Proteomes" id="UP000644610">
    <property type="component" value="Unassembled WGS sequence"/>
</dbReference>
<name>A0A8J3UU77_9ACTN</name>
<evidence type="ECO:0000256" key="1">
    <source>
        <dbReference type="SAM" id="MobiDB-lite"/>
    </source>
</evidence>
<organism evidence="3 4">
    <name type="scientific">Planotetraspora silvatica</name>
    <dbReference type="NCBI Taxonomy" id="234614"/>
    <lineage>
        <taxon>Bacteria</taxon>
        <taxon>Bacillati</taxon>
        <taxon>Actinomycetota</taxon>
        <taxon>Actinomycetes</taxon>
        <taxon>Streptosporangiales</taxon>
        <taxon>Streptosporangiaceae</taxon>
        <taxon>Planotetraspora</taxon>
    </lineage>
</organism>